<evidence type="ECO:0000256" key="4">
    <source>
        <dbReference type="ARBA" id="ARBA00022763"/>
    </source>
</evidence>
<dbReference type="Gene3D" id="3.30.70.270">
    <property type="match status" value="1"/>
</dbReference>
<dbReference type="Gene3D" id="3.30.1490.100">
    <property type="entry name" value="DNA polymerase, Y-family, little finger domain"/>
    <property type="match status" value="1"/>
</dbReference>
<dbReference type="PANTHER" id="PTHR45873">
    <property type="entry name" value="DNA POLYMERASE ETA"/>
    <property type="match status" value="1"/>
</dbReference>
<dbReference type="PROSITE" id="PS50173">
    <property type="entry name" value="UMUC"/>
    <property type="match status" value="1"/>
</dbReference>
<proteinExistence type="predicted"/>
<evidence type="ECO:0000259" key="11">
    <source>
        <dbReference type="PROSITE" id="PS50173"/>
    </source>
</evidence>
<feature type="region of interest" description="Disordered" evidence="10">
    <location>
        <begin position="719"/>
        <end position="775"/>
    </location>
</feature>
<dbReference type="PROSITE" id="PS51907">
    <property type="entry name" value="ZF_UBZ3"/>
    <property type="match status" value="1"/>
</dbReference>
<feature type="region of interest" description="Disordered" evidence="10">
    <location>
        <begin position="500"/>
        <end position="599"/>
    </location>
</feature>
<evidence type="ECO:0000256" key="2">
    <source>
        <dbReference type="ARBA" id="ARBA00022679"/>
    </source>
</evidence>
<dbReference type="PANTHER" id="PTHR45873:SF1">
    <property type="entry name" value="DNA POLYMERASE ETA"/>
    <property type="match status" value="1"/>
</dbReference>
<dbReference type="GO" id="GO:0009314">
    <property type="term" value="P:response to radiation"/>
    <property type="evidence" value="ECO:0007669"/>
    <property type="project" value="TreeGrafter"/>
</dbReference>
<feature type="compositionally biased region" description="Low complexity" evidence="10">
    <location>
        <begin position="502"/>
        <end position="529"/>
    </location>
</feature>
<feature type="compositionally biased region" description="Low complexity" evidence="10">
    <location>
        <begin position="580"/>
        <end position="594"/>
    </location>
</feature>
<dbReference type="Pfam" id="PF21704">
    <property type="entry name" value="POLH-Rev1_HhH"/>
    <property type="match status" value="1"/>
</dbReference>
<dbReference type="Gene3D" id="1.10.150.20">
    <property type="entry name" value="5' to 3' exonuclease, C-terminal subdomain"/>
    <property type="match status" value="1"/>
</dbReference>
<feature type="compositionally biased region" description="Pro residues" evidence="10">
    <location>
        <begin position="544"/>
        <end position="558"/>
    </location>
</feature>
<evidence type="ECO:0000256" key="8">
    <source>
        <dbReference type="ARBA" id="ARBA00023242"/>
    </source>
</evidence>
<evidence type="ECO:0000256" key="6">
    <source>
        <dbReference type="ARBA" id="ARBA00022833"/>
    </source>
</evidence>
<evidence type="ECO:0000313" key="14">
    <source>
        <dbReference type="Proteomes" id="UP001190700"/>
    </source>
</evidence>
<dbReference type="GO" id="GO:0003887">
    <property type="term" value="F:DNA-directed DNA polymerase activity"/>
    <property type="evidence" value="ECO:0007669"/>
    <property type="project" value="TreeGrafter"/>
</dbReference>
<dbReference type="SUPFAM" id="SSF56672">
    <property type="entry name" value="DNA/RNA polymerases"/>
    <property type="match status" value="1"/>
</dbReference>
<dbReference type="GO" id="GO:0003684">
    <property type="term" value="F:damaged DNA binding"/>
    <property type="evidence" value="ECO:0007669"/>
    <property type="project" value="InterPro"/>
</dbReference>
<gene>
    <name evidence="13" type="ORF">CYMTET_31418</name>
</gene>
<keyword evidence="2" id="KW-0808">Transferase</keyword>
<evidence type="ECO:0000256" key="7">
    <source>
        <dbReference type="ARBA" id="ARBA00023204"/>
    </source>
</evidence>
<dbReference type="InterPro" id="IPR043502">
    <property type="entry name" value="DNA/RNA_pol_sf"/>
</dbReference>
<protein>
    <recommendedName>
        <fullName evidence="9">DNA polymerase eta</fullName>
    </recommendedName>
</protein>
<dbReference type="InterPro" id="IPR041298">
    <property type="entry name" value="UBZ3"/>
</dbReference>
<name>A0AAE0FHJ5_9CHLO</name>
<evidence type="ECO:0000256" key="1">
    <source>
        <dbReference type="ARBA" id="ARBA00004123"/>
    </source>
</evidence>
<dbReference type="GO" id="GO:0005634">
    <property type="term" value="C:nucleus"/>
    <property type="evidence" value="ECO:0007669"/>
    <property type="project" value="UniProtKB-SubCell"/>
</dbReference>
<feature type="non-terminal residue" evidence="13">
    <location>
        <position position="1"/>
    </location>
</feature>
<dbReference type="InterPro" id="IPR043128">
    <property type="entry name" value="Rev_trsase/Diguanyl_cyclase"/>
</dbReference>
<sequence>DATLRDLEEVECGARLPRGLNPRPLAAHGQEVAAASEQFTSAGAHPPIRGPTDPYSPASLEQPAPRLFNDGVTPCASITAKQGYGRQYDSASGRVLIHCDVDSFYCAVEMMDFPELAGRPMAVRQFNAGGFVAVSYEAQACGVRKGDGVGDAGRASIPKLQEIGAVSLEEAQRRCPNLQVRPMRADRYREVASMIHKLLRRWSPQVEKTSYDDFYLDVTERCGVEGALPPSPPEGLCIVSGASWEGVPGPLRQAAHLAHQMMRTLQTEMKMTMSCGVSHKKLLARLVGPLNKPNKITLLPPSAMEEFLQSCPIRKVPNLQGKFGGEVEAQLAISTVGDLRHVDAALLHRTFGARQAAFLLELAAGGGDDSVLERGPPQSLLSERSFPPARTRTVVLAALRPLCEALCTRLRQDAAEHRRSPLKLSLTWRQGYGSNPRSKTAPFPAAATAALRRDAGAAVSTAEEVPEMLLKGAMALLEGAVDVPWELTRLAVGAVFPTPATPQQLSSKQQLPPRAAGAGPSSGARPPGSQRAVLQAPIGSFLRPSPPAGPSPPPPPPSDATHSSAANQHRGGAPPSGTLAAAWRSASSPSSGPALPAPPADLRTLFAAQAETQGSQVSAGPRAASPRPQGGAASSHHPAARSGGDRSIHAMFTTFASARPSIEPAATAAAAVERPSATEARQSSGAVCGECGVWVAAGARVEHEDHHLAMRLQREEREMHTGGAHLGASENVGAGFGASRVQQSGRQSKEERSSTKRKGGHLLDKYMTSDSRKLQ</sequence>
<dbReference type="GO" id="GO:0035861">
    <property type="term" value="C:site of double-strand break"/>
    <property type="evidence" value="ECO:0007669"/>
    <property type="project" value="TreeGrafter"/>
</dbReference>
<keyword evidence="8" id="KW-0539">Nucleus</keyword>
<feature type="region of interest" description="Disordered" evidence="10">
    <location>
        <begin position="611"/>
        <end position="644"/>
    </location>
</feature>
<comment type="subcellular location">
    <subcellularLocation>
        <location evidence="1">Nucleus</location>
    </subcellularLocation>
</comment>
<evidence type="ECO:0000313" key="13">
    <source>
        <dbReference type="EMBL" id="KAK3259590.1"/>
    </source>
</evidence>
<dbReference type="GO" id="GO:0042276">
    <property type="term" value="P:error-prone translesion synthesis"/>
    <property type="evidence" value="ECO:0007669"/>
    <property type="project" value="TreeGrafter"/>
</dbReference>
<dbReference type="GO" id="GO:0008270">
    <property type="term" value="F:zinc ion binding"/>
    <property type="evidence" value="ECO:0007669"/>
    <property type="project" value="UniProtKB-KW"/>
</dbReference>
<accession>A0AAE0FHJ5</accession>
<dbReference type="Gene3D" id="3.40.1170.60">
    <property type="match status" value="1"/>
</dbReference>
<dbReference type="InterPro" id="IPR001126">
    <property type="entry name" value="UmuC"/>
</dbReference>
<dbReference type="PIRSF" id="PIRSF036603">
    <property type="entry name" value="DPol_eta"/>
    <property type="match status" value="1"/>
</dbReference>
<dbReference type="Proteomes" id="UP001190700">
    <property type="component" value="Unassembled WGS sequence"/>
</dbReference>
<keyword evidence="5" id="KW-0863">Zinc-finger</keyword>
<evidence type="ECO:0000256" key="9">
    <source>
        <dbReference type="ARBA" id="ARBA00044975"/>
    </source>
</evidence>
<dbReference type="Pfam" id="PF11799">
    <property type="entry name" value="IMS_C"/>
    <property type="match status" value="1"/>
</dbReference>
<feature type="domain" description="UBZ3-type" evidence="12">
    <location>
        <begin position="681"/>
        <end position="715"/>
    </location>
</feature>
<dbReference type="AlphaFoldDB" id="A0AAE0FHJ5"/>
<evidence type="ECO:0000256" key="5">
    <source>
        <dbReference type="ARBA" id="ARBA00022771"/>
    </source>
</evidence>
<feature type="domain" description="UmuC" evidence="11">
    <location>
        <begin position="96"/>
        <end position="320"/>
    </location>
</feature>
<evidence type="ECO:0000256" key="10">
    <source>
        <dbReference type="SAM" id="MobiDB-lite"/>
    </source>
</evidence>
<evidence type="ECO:0000259" key="12">
    <source>
        <dbReference type="PROSITE" id="PS51907"/>
    </source>
</evidence>
<keyword evidence="14" id="KW-1185">Reference proteome</keyword>
<reference evidence="13 14" key="1">
    <citation type="journal article" date="2015" name="Genome Biol. Evol.">
        <title>Comparative Genomics of a Bacterivorous Green Alga Reveals Evolutionary Causalities and Consequences of Phago-Mixotrophic Mode of Nutrition.</title>
        <authorList>
            <person name="Burns J.A."/>
            <person name="Paasch A."/>
            <person name="Narechania A."/>
            <person name="Kim E."/>
        </authorList>
    </citation>
    <scope>NUCLEOTIDE SEQUENCE [LARGE SCALE GENOMIC DNA]</scope>
    <source>
        <strain evidence="13 14">PLY_AMNH</strain>
    </source>
</reference>
<dbReference type="Pfam" id="PF00817">
    <property type="entry name" value="IMS"/>
    <property type="match status" value="1"/>
</dbReference>
<dbReference type="InterPro" id="IPR017961">
    <property type="entry name" value="DNA_pol_Y-fam_little_finger"/>
</dbReference>
<dbReference type="InterPro" id="IPR036775">
    <property type="entry name" value="DNA_pol_Y-fam_lit_finger_sf"/>
</dbReference>
<keyword evidence="6" id="KW-0862">Zinc</keyword>
<evidence type="ECO:0000256" key="3">
    <source>
        <dbReference type="ARBA" id="ARBA00022723"/>
    </source>
</evidence>
<dbReference type="GO" id="GO:0006281">
    <property type="term" value="P:DNA repair"/>
    <property type="evidence" value="ECO:0007669"/>
    <property type="project" value="UniProtKB-KW"/>
</dbReference>
<comment type="caution">
    <text evidence="13">The sequence shown here is derived from an EMBL/GenBank/DDBJ whole genome shotgun (WGS) entry which is preliminary data.</text>
</comment>
<dbReference type="InterPro" id="IPR052230">
    <property type="entry name" value="DNA_polymerase_eta"/>
</dbReference>
<dbReference type="EMBL" id="LGRX02018630">
    <property type="protein sequence ID" value="KAK3259590.1"/>
    <property type="molecule type" value="Genomic_DNA"/>
</dbReference>
<organism evidence="13 14">
    <name type="scientific">Cymbomonas tetramitiformis</name>
    <dbReference type="NCBI Taxonomy" id="36881"/>
    <lineage>
        <taxon>Eukaryota</taxon>
        <taxon>Viridiplantae</taxon>
        <taxon>Chlorophyta</taxon>
        <taxon>Pyramimonadophyceae</taxon>
        <taxon>Pyramimonadales</taxon>
        <taxon>Pyramimonadaceae</taxon>
        <taxon>Cymbomonas</taxon>
    </lineage>
</organism>
<keyword evidence="7" id="KW-0234">DNA repair</keyword>
<keyword evidence="4" id="KW-0227">DNA damage</keyword>
<keyword evidence="3" id="KW-0479">Metal-binding</keyword>
<dbReference type="GO" id="GO:0005657">
    <property type="term" value="C:replication fork"/>
    <property type="evidence" value="ECO:0007669"/>
    <property type="project" value="TreeGrafter"/>
</dbReference>